<keyword evidence="4" id="KW-0808">Transferase</keyword>
<dbReference type="GO" id="GO:0004373">
    <property type="term" value="F:alpha-1,4-glucan glucosyltransferase (UDP-glucose donor) activity"/>
    <property type="evidence" value="ECO:0007669"/>
    <property type="project" value="InterPro"/>
</dbReference>
<dbReference type="NCBIfam" id="TIGR02095">
    <property type="entry name" value="glgA"/>
    <property type="match status" value="1"/>
</dbReference>
<dbReference type="GO" id="GO:0019252">
    <property type="term" value="P:starch biosynthetic process"/>
    <property type="evidence" value="ECO:0007669"/>
    <property type="project" value="UniProtKB-UniPathway"/>
</dbReference>
<organism evidence="8 9">
    <name type="scientific">Edaphochlamys debaryana</name>
    <dbReference type="NCBI Taxonomy" id="47281"/>
    <lineage>
        <taxon>Eukaryota</taxon>
        <taxon>Viridiplantae</taxon>
        <taxon>Chlorophyta</taxon>
        <taxon>core chlorophytes</taxon>
        <taxon>Chlorophyceae</taxon>
        <taxon>CS clade</taxon>
        <taxon>Chlamydomonadales</taxon>
        <taxon>Chlamydomonadales incertae sedis</taxon>
        <taxon>Edaphochlamys</taxon>
    </lineage>
</organism>
<dbReference type="UniPathway" id="UPA00152"/>
<keyword evidence="5" id="KW-0750">Starch biosynthesis</keyword>
<evidence type="ECO:0000256" key="1">
    <source>
        <dbReference type="ARBA" id="ARBA00004727"/>
    </source>
</evidence>
<dbReference type="AlphaFoldDB" id="A0A836C624"/>
<comment type="caution">
    <text evidence="8">The sequence shown here is derived from an EMBL/GenBank/DDBJ whole genome shotgun (WGS) entry which is preliminary data.</text>
</comment>
<dbReference type="Pfam" id="PF13692">
    <property type="entry name" value="Glyco_trans_1_4"/>
    <property type="match status" value="1"/>
</dbReference>
<protein>
    <recommendedName>
        <fullName evidence="7">Starch synthase catalytic domain-containing protein</fullName>
    </recommendedName>
</protein>
<dbReference type="PANTHER" id="PTHR45825">
    <property type="entry name" value="GRANULE-BOUND STARCH SYNTHASE 1, CHLOROPLASTIC/AMYLOPLASTIC"/>
    <property type="match status" value="1"/>
</dbReference>
<dbReference type="FunFam" id="3.40.50.2000:FF:000025">
    <property type="entry name" value="Starch synthase, chloroplastic/amyloplastic"/>
    <property type="match status" value="1"/>
</dbReference>
<comment type="pathway">
    <text evidence="1">Glycan biosynthesis; starch biosynthesis.</text>
</comment>
<dbReference type="HAMAP" id="MF_00484">
    <property type="entry name" value="Glycogen_synth"/>
    <property type="match status" value="1"/>
</dbReference>
<evidence type="ECO:0000256" key="5">
    <source>
        <dbReference type="ARBA" id="ARBA00022922"/>
    </source>
</evidence>
<feature type="compositionally biased region" description="Pro residues" evidence="6">
    <location>
        <begin position="211"/>
        <end position="223"/>
    </location>
</feature>
<dbReference type="InterPro" id="IPR011835">
    <property type="entry name" value="GS/SS"/>
</dbReference>
<gene>
    <name evidence="8" type="ORF">HYH03_002036</name>
</gene>
<evidence type="ECO:0000313" key="8">
    <source>
        <dbReference type="EMBL" id="KAG2500469.1"/>
    </source>
</evidence>
<dbReference type="SUPFAM" id="SSF53756">
    <property type="entry name" value="UDP-Glycosyltransferase/glycogen phosphorylase"/>
    <property type="match status" value="2"/>
</dbReference>
<dbReference type="OrthoDB" id="512920at2759"/>
<dbReference type="InterPro" id="IPR013534">
    <property type="entry name" value="Starch_synth_cat_dom"/>
</dbReference>
<proteinExistence type="inferred from homology"/>
<sequence>MALSSRLHQGKAVAGTRRAANTVPIASRPCRVLPGGSKAVKAQAVFAPAAAALTAVPGLSNSGDKDVHGTAGAVTVENPGLKRADVLRNIIFVTSEVAPWSKTGGLADVLGSLPFALAERGHRVMVVAPRYQEYDGPIDTGVRVKLEPGNAEVGYFHQQIKGVDFVFVDHPSYPRPGGLYADVNGVYGDNQFRFTLLSLAATEAPFFLELPVPPQQWDPPQNPNPKGSPSGSPSNGAANGAAAAAAEALAAAESLEAAAAAADIDVPASVAEAVAAVQRELRQEEEVPRTKYTQDIVFVANDWHASLVPVYLAAKYRPHGVYTNARCIMAIHNLRHQGVFPPGSFYELGLPPHWYGCLEWQYPPHQRQGSWAEEGRSVNHMKAGLTTADRIVTVSAGYAEEIKTYLGGWGMEGIISSRGFVLNGVVNGIDTDEWNPATDPHLPANYDTTDFVKGKARCKMELQRELGLPVNEHIPLIAFIGRLDPQKGADILLGAAPELLRHNSVQLVCLGSGNKDLEDGLRWLEGEFRDRARGWVGFNVPLSHRLTAAADILLMPSRFEPCGLNQLYAMRYGAVPVAHKTGGLRDTVTDFDPWRQEGTGWTYTQCDSQGLVQAVGLALLTYHNHKDDFRKLQLRGMNRPTSWDAAAQQYEQIFTWAMADAAYCR</sequence>
<feature type="region of interest" description="Disordered" evidence="6">
    <location>
        <begin position="211"/>
        <end position="239"/>
    </location>
</feature>
<dbReference type="Pfam" id="PF08323">
    <property type="entry name" value="Glyco_transf_5"/>
    <property type="match status" value="2"/>
</dbReference>
<comment type="similarity">
    <text evidence="2">Belongs to the glycosyltransferase 1 family. Bacterial/plant glycogen synthase subfamily.</text>
</comment>
<evidence type="ECO:0000313" key="9">
    <source>
        <dbReference type="Proteomes" id="UP000612055"/>
    </source>
</evidence>
<dbReference type="Gene3D" id="3.40.50.2000">
    <property type="entry name" value="Glycogen Phosphorylase B"/>
    <property type="match status" value="3"/>
</dbReference>
<feature type="domain" description="Starch synthase catalytic" evidence="7">
    <location>
        <begin position="285"/>
        <end position="416"/>
    </location>
</feature>
<evidence type="ECO:0000259" key="7">
    <source>
        <dbReference type="Pfam" id="PF08323"/>
    </source>
</evidence>
<evidence type="ECO:0000256" key="4">
    <source>
        <dbReference type="ARBA" id="ARBA00022679"/>
    </source>
</evidence>
<name>A0A836C624_9CHLO</name>
<keyword evidence="9" id="KW-1185">Reference proteome</keyword>
<dbReference type="PANTHER" id="PTHR45825:SF2">
    <property type="entry name" value="STARCH SYNTHASE 2, CHLOROPLASTIC_AMYLOPLASTIC"/>
    <property type="match status" value="1"/>
</dbReference>
<feature type="domain" description="Starch synthase catalytic" evidence="7">
    <location>
        <begin position="89"/>
        <end position="204"/>
    </location>
</feature>
<accession>A0A836C624</accession>
<keyword evidence="3" id="KW-0328">Glycosyltransferase</keyword>
<dbReference type="EMBL" id="JAEHOE010000004">
    <property type="protein sequence ID" value="KAG2500469.1"/>
    <property type="molecule type" value="Genomic_DNA"/>
</dbReference>
<evidence type="ECO:0000256" key="3">
    <source>
        <dbReference type="ARBA" id="ARBA00022676"/>
    </source>
</evidence>
<feature type="compositionally biased region" description="Low complexity" evidence="6">
    <location>
        <begin position="224"/>
        <end position="239"/>
    </location>
</feature>
<reference evidence="8" key="1">
    <citation type="journal article" date="2020" name="bioRxiv">
        <title>Comparative genomics of Chlamydomonas.</title>
        <authorList>
            <person name="Craig R.J."/>
            <person name="Hasan A.R."/>
            <person name="Ness R.W."/>
            <person name="Keightley P.D."/>
        </authorList>
    </citation>
    <scope>NUCLEOTIDE SEQUENCE</scope>
    <source>
        <strain evidence="8">CCAP 11/70</strain>
    </source>
</reference>
<evidence type="ECO:0000256" key="6">
    <source>
        <dbReference type="SAM" id="MobiDB-lite"/>
    </source>
</evidence>
<evidence type="ECO:0000256" key="2">
    <source>
        <dbReference type="ARBA" id="ARBA00010281"/>
    </source>
</evidence>
<dbReference type="Proteomes" id="UP000612055">
    <property type="component" value="Unassembled WGS sequence"/>
</dbReference>
<dbReference type="CDD" id="cd03791">
    <property type="entry name" value="GT5_Glycogen_synthase_DULL1-like"/>
    <property type="match status" value="1"/>
</dbReference>